<keyword evidence="2 4" id="KW-0378">Hydrolase</keyword>
<comment type="caution">
    <text evidence="4">The sequence shown here is derived from an EMBL/GenBank/DDBJ whole genome shotgun (WGS) entry which is preliminary data.</text>
</comment>
<dbReference type="GO" id="GO:0000287">
    <property type="term" value="F:magnesium ion binding"/>
    <property type="evidence" value="ECO:0007669"/>
    <property type="project" value="UniProtKB-ARBA"/>
</dbReference>
<protein>
    <submittedName>
        <fullName evidence="4">HAD family hydrolase</fullName>
    </submittedName>
</protein>
<dbReference type="EMBL" id="NKYI01000025">
    <property type="protein sequence ID" value="PIK82938.1"/>
    <property type="molecule type" value="Genomic_DNA"/>
</dbReference>
<dbReference type="Gene3D" id="3.90.1070.10">
    <property type="match status" value="1"/>
</dbReference>
<dbReference type="InterPro" id="IPR023214">
    <property type="entry name" value="HAD_sf"/>
</dbReference>
<dbReference type="NCBIfam" id="TIGR01484">
    <property type="entry name" value="HAD-SF-IIB"/>
    <property type="match status" value="1"/>
</dbReference>
<keyword evidence="3" id="KW-0460">Magnesium</keyword>
<evidence type="ECO:0000313" key="4">
    <source>
        <dbReference type="EMBL" id="PIK82938.1"/>
    </source>
</evidence>
<dbReference type="InterPro" id="IPR036412">
    <property type="entry name" value="HAD-like_sf"/>
</dbReference>
<evidence type="ECO:0000256" key="1">
    <source>
        <dbReference type="ARBA" id="ARBA00022723"/>
    </source>
</evidence>
<gene>
    <name evidence="4" type="ORF">CFY86_17610</name>
</gene>
<dbReference type="GO" id="GO:0016791">
    <property type="term" value="F:phosphatase activity"/>
    <property type="evidence" value="ECO:0007669"/>
    <property type="project" value="UniProtKB-ARBA"/>
</dbReference>
<evidence type="ECO:0000256" key="2">
    <source>
        <dbReference type="ARBA" id="ARBA00022801"/>
    </source>
</evidence>
<name>A0A4P1AXM6_RAOOR</name>
<dbReference type="AlphaFoldDB" id="A0A4P1AXM6"/>
<accession>A0A4P1AXM6</accession>
<keyword evidence="1" id="KW-0479">Metal-binding</keyword>
<dbReference type="Gene3D" id="3.40.50.1000">
    <property type="entry name" value="HAD superfamily/HAD-like"/>
    <property type="match status" value="1"/>
</dbReference>
<dbReference type="SUPFAM" id="SSF56784">
    <property type="entry name" value="HAD-like"/>
    <property type="match status" value="1"/>
</dbReference>
<dbReference type="Proteomes" id="UP000229713">
    <property type="component" value="Unassembled WGS sequence"/>
</dbReference>
<organism evidence="4 5">
    <name type="scientific">Raoultella ornithinolytica</name>
    <name type="common">Klebsiella ornithinolytica</name>
    <dbReference type="NCBI Taxonomy" id="54291"/>
    <lineage>
        <taxon>Bacteria</taxon>
        <taxon>Pseudomonadati</taxon>
        <taxon>Pseudomonadota</taxon>
        <taxon>Gammaproteobacteria</taxon>
        <taxon>Enterobacterales</taxon>
        <taxon>Enterobacteriaceae</taxon>
        <taxon>Klebsiella/Raoultella group</taxon>
        <taxon>Raoultella</taxon>
    </lineage>
</organism>
<dbReference type="InterPro" id="IPR006379">
    <property type="entry name" value="HAD-SF_hydro_IIB"/>
</dbReference>
<evidence type="ECO:0000313" key="5">
    <source>
        <dbReference type="Proteomes" id="UP000229713"/>
    </source>
</evidence>
<reference evidence="4 5" key="1">
    <citation type="submission" date="2017-07" db="EMBL/GenBank/DDBJ databases">
        <title>Raoultella ornithinolytica strain HH3 draft genome.</title>
        <authorList>
            <person name="Duceppe M.-O."/>
            <person name="Huang H."/>
            <person name="Phipps-Todd B."/>
        </authorList>
    </citation>
    <scope>NUCLEOTIDE SEQUENCE [LARGE SCALE GENOMIC DNA]</scope>
    <source>
        <strain evidence="4 5">HH3</strain>
    </source>
</reference>
<dbReference type="Pfam" id="PF08282">
    <property type="entry name" value="Hydrolase_3"/>
    <property type="match status" value="1"/>
</dbReference>
<proteinExistence type="predicted"/>
<evidence type="ECO:0000256" key="3">
    <source>
        <dbReference type="ARBA" id="ARBA00022842"/>
    </source>
</evidence>
<sequence length="269" mass="29731">MRPLALASQGLFSSVQYVLTDMDETLTFRGRLSAATYAALERLQSAGIRVIPVTGAPAGWCDQMVRMWPVDGVIGENGGFFFQRAADGHGVNRYFWHADKQADVQEKLTAIARKITEQYRWATLAADQPFRLSGLAFDLPAHTARTDTLRESLHEAGLKTTVNNLWVLAWSGEYDKLIMSRHVLRTFYHLDERAGLESVFYSGDSENDAPMFAGFRHTLGMSTLRHHLATIPALPAWISVGPGGDGFIEGVDKILEHKTAPASRLNAGL</sequence>
<dbReference type="RefSeq" id="WP_015583966.1">
    <property type="nucleotide sequence ID" value="NZ_CP132041.1"/>
</dbReference>